<comment type="caution">
    <text evidence="2">The sequence shown here is derived from an EMBL/GenBank/DDBJ whole genome shotgun (WGS) entry which is preliminary data.</text>
</comment>
<dbReference type="AlphaFoldDB" id="A0A2A2JXZ4"/>
<evidence type="ECO:0000256" key="1">
    <source>
        <dbReference type="SAM" id="MobiDB-lite"/>
    </source>
</evidence>
<feature type="region of interest" description="Disordered" evidence="1">
    <location>
        <begin position="1"/>
        <end position="42"/>
    </location>
</feature>
<feature type="region of interest" description="Disordered" evidence="1">
    <location>
        <begin position="179"/>
        <end position="209"/>
    </location>
</feature>
<gene>
    <name evidence="2" type="ORF">WR25_23081</name>
</gene>
<name>A0A2A2JXZ4_9BILA</name>
<proteinExistence type="predicted"/>
<sequence length="728" mass="79731">MDSAAARGPTDGCARRRTESPYRRSHASSVGRPPARRVEGRRGGEAAFLAGHEADHRRAFRNFAQPPHRNLAAHIIDLALRQLREDRALERRRGQRIGDDALARQFLAQGFGEADHARLRGRIGGGVRVALLARDGRHVDDPAIAVGDEMRHHRAAAIEQAVQVDVDHAQPAVDRILIDRGGRARDPRRADEDIDLPQRRNGGLGGAGDGRGIRHVERLDMRRPDCRLGFGEAIGIDVWRCSPRPVMPRCIVSPAFRKILSGFCPSPTPGGVPVINRSPGCNRLAVADLVRRHEPRTDGAERVAALALVPLAAEFLLERALRHVVGEHITGDMIERIRLFDIAAGLADHDAQFDLPIGLLRILGDHHRIVRPRQARDRLGEEDRLGRRFQTRLLGVVGIVEADRDELADPGDGHAVARAPLDQRQAGGIECREARQRLGRHLGGRHIGDHARQITDAAVRIDQAGLFGTAGARHVGVQLDAETGLVERARADAAVLRHRFAQQLRREHRHHFGRAGVHHQEFGEGRIVPGDDEMIAVDARSVRDHHHAAAVGIIGDLDQFGHTAAPAHIGLDDVAAAHVDQHAKAPARRLMLAGGDEQPRRRLLAQLGIGPIVVGAERLLDPLQPAFVPGPVREPGGVIQVERHPAIVHQPEIVATLGPHIGEQRDVLLHPLQPFGRAVMERQFAADEAEFLGHVGPRAGRVELQFVAHRAAQHVIDRLTAQLAEQIP</sequence>
<feature type="compositionally biased region" description="Basic and acidic residues" evidence="1">
    <location>
        <begin position="13"/>
        <end position="22"/>
    </location>
</feature>
<evidence type="ECO:0000313" key="2">
    <source>
        <dbReference type="EMBL" id="PAV66636.1"/>
    </source>
</evidence>
<dbReference type="Proteomes" id="UP000218231">
    <property type="component" value="Unassembled WGS sequence"/>
</dbReference>
<evidence type="ECO:0000313" key="3">
    <source>
        <dbReference type="Proteomes" id="UP000218231"/>
    </source>
</evidence>
<organism evidence="2 3">
    <name type="scientific">Diploscapter pachys</name>
    <dbReference type="NCBI Taxonomy" id="2018661"/>
    <lineage>
        <taxon>Eukaryota</taxon>
        <taxon>Metazoa</taxon>
        <taxon>Ecdysozoa</taxon>
        <taxon>Nematoda</taxon>
        <taxon>Chromadorea</taxon>
        <taxon>Rhabditida</taxon>
        <taxon>Rhabditina</taxon>
        <taxon>Rhabditomorpha</taxon>
        <taxon>Rhabditoidea</taxon>
        <taxon>Rhabditidae</taxon>
        <taxon>Diploscapter</taxon>
    </lineage>
</organism>
<protein>
    <submittedName>
        <fullName evidence="2">Uncharacterized protein</fullName>
    </submittedName>
</protein>
<reference evidence="2 3" key="1">
    <citation type="journal article" date="2017" name="Curr. Biol.">
        <title>Genome architecture and evolution of a unichromosomal asexual nematode.</title>
        <authorList>
            <person name="Fradin H."/>
            <person name="Zegar C."/>
            <person name="Gutwein M."/>
            <person name="Lucas J."/>
            <person name="Kovtun M."/>
            <person name="Corcoran D."/>
            <person name="Baugh L.R."/>
            <person name="Kiontke K."/>
            <person name="Gunsalus K."/>
            <person name="Fitch D.H."/>
            <person name="Piano F."/>
        </authorList>
    </citation>
    <scope>NUCLEOTIDE SEQUENCE [LARGE SCALE GENOMIC DNA]</scope>
    <source>
        <strain evidence="2">PF1309</strain>
    </source>
</reference>
<feature type="compositionally biased region" description="Basic and acidic residues" evidence="1">
    <location>
        <begin position="179"/>
        <end position="191"/>
    </location>
</feature>
<accession>A0A2A2JXZ4</accession>
<keyword evidence="3" id="KW-1185">Reference proteome</keyword>
<dbReference type="EMBL" id="LIAE01010066">
    <property type="protein sequence ID" value="PAV66636.1"/>
    <property type="molecule type" value="Genomic_DNA"/>
</dbReference>